<gene>
    <name evidence="1" type="ORF">ACFOWA_06045</name>
</gene>
<name>A0ABV8P9F0_9SPHI</name>
<protein>
    <submittedName>
        <fullName evidence="1">Uncharacterized protein</fullName>
    </submittedName>
</protein>
<dbReference type="Proteomes" id="UP001595789">
    <property type="component" value="Unassembled WGS sequence"/>
</dbReference>
<sequence length="64" mass="7258">MKVVNQYSSVNDLDNIREGDIIVHRNGKTAIVVKIQIVCAKGQKQYFYKLKNEGTLFIAKSQMA</sequence>
<evidence type="ECO:0000313" key="2">
    <source>
        <dbReference type="Proteomes" id="UP001595789"/>
    </source>
</evidence>
<comment type="caution">
    <text evidence="1">The sequence shown here is derived from an EMBL/GenBank/DDBJ whole genome shotgun (WGS) entry which is preliminary data.</text>
</comment>
<dbReference type="EMBL" id="JBHSBW010000007">
    <property type="protein sequence ID" value="MFC4210731.1"/>
    <property type="molecule type" value="Genomic_DNA"/>
</dbReference>
<proteinExistence type="predicted"/>
<dbReference type="RefSeq" id="WP_378982812.1">
    <property type="nucleotide sequence ID" value="NZ_JBHSBW010000007.1"/>
</dbReference>
<keyword evidence="2" id="KW-1185">Reference proteome</keyword>
<reference evidence="2" key="1">
    <citation type="journal article" date="2019" name="Int. J. Syst. Evol. Microbiol.">
        <title>The Global Catalogue of Microorganisms (GCM) 10K type strain sequencing project: providing services to taxonomists for standard genome sequencing and annotation.</title>
        <authorList>
            <consortium name="The Broad Institute Genomics Platform"/>
            <consortium name="The Broad Institute Genome Sequencing Center for Infectious Disease"/>
            <person name="Wu L."/>
            <person name="Ma J."/>
        </authorList>
    </citation>
    <scope>NUCLEOTIDE SEQUENCE [LARGE SCALE GENOMIC DNA]</scope>
    <source>
        <strain evidence="2">CCM 8691</strain>
    </source>
</reference>
<accession>A0ABV8P9F0</accession>
<organism evidence="1 2">
    <name type="scientific">Pedobacter lithocola</name>
    <dbReference type="NCBI Taxonomy" id="1908239"/>
    <lineage>
        <taxon>Bacteria</taxon>
        <taxon>Pseudomonadati</taxon>
        <taxon>Bacteroidota</taxon>
        <taxon>Sphingobacteriia</taxon>
        <taxon>Sphingobacteriales</taxon>
        <taxon>Sphingobacteriaceae</taxon>
        <taxon>Pedobacter</taxon>
    </lineage>
</organism>
<evidence type="ECO:0000313" key="1">
    <source>
        <dbReference type="EMBL" id="MFC4210731.1"/>
    </source>
</evidence>